<proteinExistence type="predicted"/>
<protein>
    <recommendedName>
        <fullName evidence="4">Secreted protein</fullName>
    </recommendedName>
</protein>
<keyword evidence="3" id="KW-1185">Reference proteome</keyword>
<feature type="chain" id="PRO_5025476709" description="Secreted protein" evidence="1">
    <location>
        <begin position="27"/>
        <end position="79"/>
    </location>
</feature>
<evidence type="ECO:0000313" key="2">
    <source>
        <dbReference type="EMBL" id="KAF2751329.1"/>
    </source>
</evidence>
<gene>
    <name evidence="2" type="ORF">M011DRAFT_110684</name>
</gene>
<sequence>MHESWCREPWLRWWAWLCELWVCVHRCTSVAGRRGPTWRWKLWSSLLEGGTPSWRCTHDTPLRRREIRGEVRRRGGGTL</sequence>
<dbReference type="Proteomes" id="UP000799440">
    <property type="component" value="Unassembled WGS sequence"/>
</dbReference>
<dbReference type="AlphaFoldDB" id="A0A6A6VNC3"/>
<dbReference type="EMBL" id="MU006562">
    <property type="protein sequence ID" value="KAF2751329.1"/>
    <property type="molecule type" value="Genomic_DNA"/>
</dbReference>
<organism evidence="2 3">
    <name type="scientific">Sporormia fimetaria CBS 119925</name>
    <dbReference type="NCBI Taxonomy" id="1340428"/>
    <lineage>
        <taxon>Eukaryota</taxon>
        <taxon>Fungi</taxon>
        <taxon>Dikarya</taxon>
        <taxon>Ascomycota</taxon>
        <taxon>Pezizomycotina</taxon>
        <taxon>Dothideomycetes</taxon>
        <taxon>Pleosporomycetidae</taxon>
        <taxon>Pleosporales</taxon>
        <taxon>Sporormiaceae</taxon>
        <taxon>Sporormia</taxon>
    </lineage>
</organism>
<keyword evidence="1" id="KW-0732">Signal</keyword>
<evidence type="ECO:0000313" key="3">
    <source>
        <dbReference type="Proteomes" id="UP000799440"/>
    </source>
</evidence>
<accession>A0A6A6VNC3</accession>
<reference evidence="2" key="1">
    <citation type="journal article" date="2020" name="Stud. Mycol.">
        <title>101 Dothideomycetes genomes: a test case for predicting lifestyles and emergence of pathogens.</title>
        <authorList>
            <person name="Haridas S."/>
            <person name="Albert R."/>
            <person name="Binder M."/>
            <person name="Bloem J."/>
            <person name="Labutti K."/>
            <person name="Salamov A."/>
            <person name="Andreopoulos B."/>
            <person name="Baker S."/>
            <person name="Barry K."/>
            <person name="Bills G."/>
            <person name="Bluhm B."/>
            <person name="Cannon C."/>
            <person name="Castanera R."/>
            <person name="Culley D."/>
            <person name="Daum C."/>
            <person name="Ezra D."/>
            <person name="Gonzalez J."/>
            <person name="Henrissat B."/>
            <person name="Kuo A."/>
            <person name="Liang C."/>
            <person name="Lipzen A."/>
            <person name="Lutzoni F."/>
            <person name="Magnuson J."/>
            <person name="Mondo S."/>
            <person name="Nolan M."/>
            <person name="Ohm R."/>
            <person name="Pangilinan J."/>
            <person name="Park H.-J."/>
            <person name="Ramirez L."/>
            <person name="Alfaro M."/>
            <person name="Sun H."/>
            <person name="Tritt A."/>
            <person name="Yoshinaga Y."/>
            <person name="Zwiers L.-H."/>
            <person name="Turgeon B."/>
            <person name="Goodwin S."/>
            <person name="Spatafora J."/>
            <person name="Crous P."/>
            <person name="Grigoriev I."/>
        </authorList>
    </citation>
    <scope>NUCLEOTIDE SEQUENCE</scope>
    <source>
        <strain evidence="2">CBS 119925</strain>
    </source>
</reference>
<evidence type="ECO:0008006" key="4">
    <source>
        <dbReference type="Google" id="ProtNLM"/>
    </source>
</evidence>
<evidence type="ECO:0000256" key="1">
    <source>
        <dbReference type="SAM" id="SignalP"/>
    </source>
</evidence>
<feature type="signal peptide" evidence="1">
    <location>
        <begin position="1"/>
        <end position="26"/>
    </location>
</feature>
<name>A0A6A6VNC3_9PLEO</name>